<keyword evidence="3" id="KW-1185">Reference proteome</keyword>
<sequence>MAYGHTSHSPHTAGGDELMAGRGGTNRTEFKNEIKSGSLLFSFWCYDCYIFLLTADGETAVPLARLRERATSAARDLSWSSRVVRCLGKWSNDVNVSFERVTDIDVSVWAFSARMEKLNWRYRLADPLSVPSGRWLFHTRNRLSSRVVLPRDILFRISLYKS</sequence>
<proteinExistence type="predicted"/>
<comment type="caution">
    <text evidence="2">The sequence shown here is derived from an EMBL/GenBank/DDBJ whole genome shotgun (WGS) entry which is preliminary data.</text>
</comment>
<protein>
    <submittedName>
        <fullName evidence="2">Uncharacterized protein</fullName>
    </submittedName>
</protein>
<dbReference type="AlphaFoldDB" id="A0AAU9TFQ8"/>
<gene>
    <name evidence="2" type="ORF">EEDITHA_LOCUS2031</name>
</gene>
<evidence type="ECO:0000256" key="1">
    <source>
        <dbReference type="SAM" id="MobiDB-lite"/>
    </source>
</evidence>
<reference evidence="2" key="1">
    <citation type="submission" date="2022-03" db="EMBL/GenBank/DDBJ databases">
        <authorList>
            <person name="Tunstrom K."/>
        </authorList>
    </citation>
    <scope>NUCLEOTIDE SEQUENCE</scope>
</reference>
<evidence type="ECO:0000313" key="3">
    <source>
        <dbReference type="Proteomes" id="UP001153954"/>
    </source>
</evidence>
<evidence type="ECO:0000313" key="2">
    <source>
        <dbReference type="EMBL" id="CAH2085574.1"/>
    </source>
</evidence>
<name>A0AAU9TFQ8_EUPED</name>
<feature type="compositionally biased region" description="Polar residues" evidence="1">
    <location>
        <begin position="1"/>
        <end position="10"/>
    </location>
</feature>
<dbReference type="EMBL" id="CAKOGL010000004">
    <property type="protein sequence ID" value="CAH2085574.1"/>
    <property type="molecule type" value="Genomic_DNA"/>
</dbReference>
<dbReference type="Proteomes" id="UP001153954">
    <property type="component" value="Unassembled WGS sequence"/>
</dbReference>
<feature type="region of interest" description="Disordered" evidence="1">
    <location>
        <begin position="1"/>
        <end position="21"/>
    </location>
</feature>
<accession>A0AAU9TFQ8</accession>
<organism evidence="2 3">
    <name type="scientific">Euphydryas editha</name>
    <name type="common">Edith's checkerspot</name>
    <dbReference type="NCBI Taxonomy" id="104508"/>
    <lineage>
        <taxon>Eukaryota</taxon>
        <taxon>Metazoa</taxon>
        <taxon>Ecdysozoa</taxon>
        <taxon>Arthropoda</taxon>
        <taxon>Hexapoda</taxon>
        <taxon>Insecta</taxon>
        <taxon>Pterygota</taxon>
        <taxon>Neoptera</taxon>
        <taxon>Endopterygota</taxon>
        <taxon>Lepidoptera</taxon>
        <taxon>Glossata</taxon>
        <taxon>Ditrysia</taxon>
        <taxon>Papilionoidea</taxon>
        <taxon>Nymphalidae</taxon>
        <taxon>Nymphalinae</taxon>
        <taxon>Euphydryas</taxon>
    </lineage>
</organism>